<name>A0A8E2E9Y4_9PEZI</name>
<organism evidence="4 5">
    <name type="scientific">Lepidopterella palustris CBS 459.81</name>
    <dbReference type="NCBI Taxonomy" id="1314670"/>
    <lineage>
        <taxon>Eukaryota</taxon>
        <taxon>Fungi</taxon>
        <taxon>Dikarya</taxon>
        <taxon>Ascomycota</taxon>
        <taxon>Pezizomycotina</taxon>
        <taxon>Dothideomycetes</taxon>
        <taxon>Pleosporomycetidae</taxon>
        <taxon>Mytilinidiales</taxon>
        <taxon>Argynnaceae</taxon>
        <taxon>Lepidopterella</taxon>
    </lineage>
</organism>
<dbReference type="OrthoDB" id="428260at2759"/>
<dbReference type="Pfam" id="PF00144">
    <property type="entry name" value="Beta-lactamase"/>
    <property type="match status" value="1"/>
</dbReference>
<sequence>EYVQAFGTQTVSPTSAPLTPNAVMRMASCSKLLTTIACLQLVESGHLSLDSQSLLCRLLPEWSNPQILVSMNDSEPVLRPAKENMTLRQLLTHTSGMSYDFYSPLKEWRASRNEKSLVMSGDILRAFTHPLVFEPGQGWCYGPGIDLAGLMVERATGMRLGAYMSAHIFGPLGMHSCTFQPLQHPDIAARIMPMTTVIDGSGKLESSEWGSYIWPRDPKDDCGGNGVWGTAQDYVKVLKSLLRDDGKLLKPQTARMMFQPQMADATPLMDLLRLEIKAQHMTPGFPAVGKPGGGEWNHGLGGMLGLKGVEGRLREGWLQWGGSPNLKWWIDRKGGTCGIFATQLMPPGEPRHQKLPQLLQDEVYRRFGRKDLNENAVQGAS</sequence>
<keyword evidence="2" id="KW-0378">Hydrolase</keyword>
<dbReference type="AlphaFoldDB" id="A0A8E2E9Y4"/>
<comment type="similarity">
    <text evidence="1">Belongs to the class-A beta-lactamase family.</text>
</comment>
<evidence type="ECO:0000259" key="3">
    <source>
        <dbReference type="Pfam" id="PF00144"/>
    </source>
</evidence>
<dbReference type="Gene3D" id="3.40.710.10">
    <property type="entry name" value="DD-peptidase/beta-lactamase superfamily"/>
    <property type="match status" value="1"/>
</dbReference>
<dbReference type="PANTHER" id="PTHR43283">
    <property type="entry name" value="BETA-LACTAMASE-RELATED"/>
    <property type="match status" value="1"/>
</dbReference>
<evidence type="ECO:0000313" key="4">
    <source>
        <dbReference type="EMBL" id="OCK79856.1"/>
    </source>
</evidence>
<dbReference type="PANTHER" id="PTHR43283:SF17">
    <property type="entry name" value="(LOVD), PUTATIVE (AFU_ORTHOLOGUE AFUA_5G00920)-RELATED"/>
    <property type="match status" value="1"/>
</dbReference>
<reference evidence="4 5" key="1">
    <citation type="journal article" date="2016" name="Nat. Commun.">
        <title>Ectomycorrhizal ecology is imprinted in the genome of the dominant symbiotic fungus Cenococcum geophilum.</title>
        <authorList>
            <consortium name="DOE Joint Genome Institute"/>
            <person name="Peter M."/>
            <person name="Kohler A."/>
            <person name="Ohm R.A."/>
            <person name="Kuo A."/>
            <person name="Krutzmann J."/>
            <person name="Morin E."/>
            <person name="Arend M."/>
            <person name="Barry K.W."/>
            <person name="Binder M."/>
            <person name="Choi C."/>
            <person name="Clum A."/>
            <person name="Copeland A."/>
            <person name="Grisel N."/>
            <person name="Haridas S."/>
            <person name="Kipfer T."/>
            <person name="LaButti K."/>
            <person name="Lindquist E."/>
            <person name="Lipzen A."/>
            <person name="Maire R."/>
            <person name="Meier B."/>
            <person name="Mihaltcheva S."/>
            <person name="Molinier V."/>
            <person name="Murat C."/>
            <person name="Poggeler S."/>
            <person name="Quandt C.A."/>
            <person name="Sperisen C."/>
            <person name="Tritt A."/>
            <person name="Tisserant E."/>
            <person name="Crous P.W."/>
            <person name="Henrissat B."/>
            <person name="Nehls U."/>
            <person name="Egli S."/>
            <person name="Spatafora J.W."/>
            <person name="Grigoriev I.V."/>
            <person name="Martin F.M."/>
        </authorList>
    </citation>
    <scope>NUCLEOTIDE SEQUENCE [LARGE SCALE GENOMIC DNA]</scope>
    <source>
        <strain evidence="4 5">CBS 459.81</strain>
    </source>
</reference>
<gene>
    <name evidence="4" type="ORF">K432DRAFT_298938</name>
</gene>
<dbReference type="InterPro" id="IPR050789">
    <property type="entry name" value="Diverse_Enzym_Activities"/>
</dbReference>
<protein>
    <submittedName>
        <fullName evidence="4">Beta-lactamase/transpeptidase-like protein</fullName>
    </submittedName>
</protein>
<dbReference type="GO" id="GO:0016787">
    <property type="term" value="F:hydrolase activity"/>
    <property type="evidence" value="ECO:0007669"/>
    <property type="project" value="UniProtKB-KW"/>
</dbReference>
<evidence type="ECO:0000256" key="1">
    <source>
        <dbReference type="ARBA" id="ARBA00009009"/>
    </source>
</evidence>
<feature type="non-terminal residue" evidence="4">
    <location>
        <position position="381"/>
    </location>
</feature>
<proteinExistence type="inferred from homology"/>
<feature type="domain" description="Beta-lactamase-related" evidence="3">
    <location>
        <begin position="14"/>
        <end position="356"/>
    </location>
</feature>
<evidence type="ECO:0000256" key="2">
    <source>
        <dbReference type="ARBA" id="ARBA00022801"/>
    </source>
</evidence>
<dbReference type="SUPFAM" id="SSF56601">
    <property type="entry name" value="beta-lactamase/transpeptidase-like"/>
    <property type="match status" value="1"/>
</dbReference>
<dbReference type="Proteomes" id="UP000250266">
    <property type="component" value="Unassembled WGS sequence"/>
</dbReference>
<evidence type="ECO:0000313" key="5">
    <source>
        <dbReference type="Proteomes" id="UP000250266"/>
    </source>
</evidence>
<dbReference type="EMBL" id="KV744985">
    <property type="protein sequence ID" value="OCK79856.1"/>
    <property type="molecule type" value="Genomic_DNA"/>
</dbReference>
<dbReference type="InterPro" id="IPR001466">
    <property type="entry name" value="Beta-lactam-related"/>
</dbReference>
<accession>A0A8E2E9Y4</accession>
<keyword evidence="5" id="KW-1185">Reference proteome</keyword>
<dbReference type="InterPro" id="IPR012338">
    <property type="entry name" value="Beta-lactam/transpept-like"/>
</dbReference>